<evidence type="ECO:0000256" key="3">
    <source>
        <dbReference type="ARBA" id="ARBA00022730"/>
    </source>
</evidence>
<dbReference type="Pfam" id="PF00333">
    <property type="entry name" value="Ribosomal_S5"/>
    <property type="match status" value="1"/>
</dbReference>
<dbReference type="GO" id="GO:0006412">
    <property type="term" value="P:translation"/>
    <property type="evidence" value="ECO:0007669"/>
    <property type="project" value="InterPro"/>
</dbReference>
<dbReference type="EMBL" id="CP157897">
    <property type="protein sequence ID" value="XBT18799.1"/>
    <property type="molecule type" value="Genomic_DNA"/>
</dbReference>
<dbReference type="FunFam" id="3.30.230.10:FF:000002">
    <property type="entry name" value="30S ribosomal protein S5"/>
    <property type="match status" value="1"/>
</dbReference>
<dbReference type="Pfam" id="PF03719">
    <property type="entry name" value="Ribosomal_S5_C"/>
    <property type="match status" value="1"/>
</dbReference>
<accession>A0AAU7QSW2</accession>
<dbReference type="InterPro" id="IPR005324">
    <property type="entry name" value="Ribosomal_uS5_C"/>
</dbReference>
<dbReference type="InterPro" id="IPR020568">
    <property type="entry name" value="Ribosomal_Su5_D2-typ_SF"/>
</dbReference>
<dbReference type="InterPro" id="IPR000851">
    <property type="entry name" value="Ribosomal_uS5"/>
</dbReference>
<evidence type="ECO:0000256" key="5">
    <source>
        <dbReference type="ARBA" id="ARBA00022980"/>
    </source>
</evidence>
<dbReference type="InterPro" id="IPR014721">
    <property type="entry name" value="Ribsml_uS5_D2-typ_fold_subgr"/>
</dbReference>
<feature type="domain" description="S5 DRBM" evidence="11">
    <location>
        <begin position="5"/>
        <end position="68"/>
    </location>
</feature>
<dbReference type="Gene3D" id="3.30.160.20">
    <property type="match status" value="1"/>
</dbReference>
<evidence type="ECO:0000256" key="2">
    <source>
        <dbReference type="ARBA" id="ARBA00008945"/>
    </source>
</evidence>
<dbReference type="Gene3D" id="3.30.230.10">
    <property type="match status" value="1"/>
</dbReference>
<dbReference type="PANTHER" id="PTHR48432:SF1">
    <property type="entry name" value="S5 DRBM DOMAIN-CONTAINING PROTEIN"/>
    <property type="match status" value="1"/>
</dbReference>
<dbReference type="PANTHER" id="PTHR48432">
    <property type="entry name" value="S5 DRBM DOMAIN-CONTAINING PROTEIN"/>
    <property type="match status" value="1"/>
</dbReference>
<dbReference type="SUPFAM" id="SSF54211">
    <property type="entry name" value="Ribosomal protein S5 domain 2-like"/>
    <property type="match status" value="1"/>
</dbReference>
<evidence type="ECO:0000256" key="6">
    <source>
        <dbReference type="ARBA" id="ARBA00023274"/>
    </source>
</evidence>
<comment type="similarity">
    <text evidence="2 10">Belongs to the universal ribosomal protein uS5 family.</text>
</comment>
<evidence type="ECO:0000256" key="10">
    <source>
        <dbReference type="RuleBase" id="RU003823"/>
    </source>
</evidence>
<evidence type="ECO:0000256" key="9">
    <source>
        <dbReference type="PROSITE-ProRule" id="PRU00268"/>
    </source>
</evidence>
<protein>
    <recommendedName>
        <fullName evidence="7">Small ribosomal subunit protein uS5</fullName>
    </recommendedName>
    <alternativeName>
        <fullName evidence="8">30S ribosomal protein S5</fullName>
    </alternativeName>
</protein>
<comment type="function">
    <text evidence="1">Located at the back of the 30S subunit body where it stabilizes the conformation of the head with respect to the body.</text>
</comment>
<evidence type="ECO:0000259" key="11">
    <source>
        <dbReference type="PROSITE" id="PS50881"/>
    </source>
</evidence>
<dbReference type="GO" id="GO:0005737">
    <property type="term" value="C:cytoplasm"/>
    <property type="evidence" value="ECO:0007669"/>
    <property type="project" value="UniProtKB-ARBA"/>
</dbReference>
<evidence type="ECO:0000256" key="7">
    <source>
        <dbReference type="ARBA" id="ARBA00035255"/>
    </source>
</evidence>
<sequence length="163" mass="18610">MNTNYIEKLIKLNKVCKVTKGRRCFSFNVIVVRGNTKGLISYGLGKSKEILDAINKANFNCRKNLIKVLLYKGTIPYKLIGKYKKSIVKIFPARNGIGIIANKYIKLLFYCLGLNNVYCKSIGSRNCHNIIKATFNALKQIKSLKQISRERNITINNIINYDN</sequence>
<organism evidence="12">
    <name type="scientific">Candidatus Shikimatogenerans sp. AspAUS03</name>
    <dbReference type="NCBI Taxonomy" id="3158563"/>
    <lineage>
        <taxon>Bacteria</taxon>
        <taxon>Pseudomonadati</taxon>
        <taxon>Bacteroidota</taxon>
        <taxon>Flavobacteriia</taxon>
        <taxon>Flavobacteriales</taxon>
        <taxon>Candidatus Shikimatogenerans</taxon>
    </lineage>
</organism>
<gene>
    <name evidence="12" type="ORF">ABPD24_00570</name>
</gene>
<evidence type="ECO:0000256" key="8">
    <source>
        <dbReference type="ARBA" id="ARBA00035519"/>
    </source>
</evidence>
<keyword evidence="3" id="KW-0699">rRNA-binding</keyword>
<name>A0AAU7QSW2_9FLAO</name>
<proteinExistence type="inferred from homology"/>
<keyword evidence="6 9" id="KW-0687">Ribonucleoprotein</keyword>
<reference evidence="12" key="1">
    <citation type="submission" date="2024-06" db="EMBL/GenBank/DDBJ databases">
        <title>Diversity, functionality, and evolutionary history of bacterial symbionts in false click beetles (Coleoptera, Throscidae).</title>
        <authorList>
            <person name="Wierz J.C."/>
            <person name="Malm H."/>
            <person name="Kaltenpoth M."/>
            <person name="Engl T."/>
        </authorList>
    </citation>
    <scope>NUCLEOTIDE SEQUENCE</scope>
    <source>
        <strain evidence="12">AspAUS03</strain>
    </source>
</reference>
<dbReference type="GO" id="GO:0019843">
    <property type="term" value="F:rRNA binding"/>
    <property type="evidence" value="ECO:0007669"/>
    <property type="project" value="UniProtKB-KW"/>
</dbReference>
<evidence type="ECO:0000256" key="4">
    <source>
        <dbReference type="ARBA" id="ARBA00022884"/>
    </source>
</evidence>
<dbReference type="AlphaFoldDB" id="A0AAU7QSW2"/>
<evidence type="ECO:0000313" key="12">
    <source>
        <dbReference type="EMBL" id="XBT18799.1"/>
    </source>
</evidence>
<keyword evidence="5 9" id="KW-0689">Ribosomal protein</keyword>
<dbReference type="SUPFAM" id="SSF54768">
    <property type="entry name" value="dsRNA-binding domain-like"/>
    <property type="match status" value="1"/>
</dbReference>
<dbReference type="PROSITE" id="PS50881">
    <property type="entry name" value="S5_DSRBD"/>
    <property type="match status" value="1"/>
</dbReference>
<dbReference type="InterPro" id="IPR013810">
    <property type="entry name" value="Ribosomal_uS5_N"/>
</dbReference>
<dbReference type="GO" id="GO:0003735">
    <property type="term" value="F:structural constituent of ribosome"/>
    <property type="evidence" value="ECO:0007669"/>
    <property type="project" value="UniProtKB-UniRule"/>
</dbReference>
<evidence type="ECO:0000256" key="1">
    <source>
        <dbReference type="ARBA" id="ARBA00003093"/>
    </source>
</evidence>
<keyword evidence="4" id="KW-0694">RNA-binding</keyword>
<dbReference type="GO" id="GO:1990904">
    <property type="term" value="C:ribonucleoprotein complex"/>
    <property type="evidence" value="ECO:0007669"/>
    <property type="project" value="UniProtKB-UniRule"/>
</dbReference>
<dbReference type="GO" id="GO:0005840">
    <property type="term" value="C:ribosome"/>
    <property type="evidence" value="ECO:0007669"/>
    <property type="project" value="UniProtKB-KW"/>
</dbReference>